<gene>
    <name evidence="3" type="ORF">GT347_23140</name>
</gene>
<keyword evidence="1" id="KW-0560">Oxidoreductase</keyword>
<evidence type="ECO:0000313" key="3">
    <source>
        <dbReference type="EMBL" id="QHJ00622.1"/>
    </source>
</evidence>
<keyword evidence="4" id="KW-1185">Reference proteome</keyword>
<dbReference type="SUPFAM" id="SSF51905">
    <property type="entry name" value="FAD/NAD(P)-binding domain"/>
    <property type="match status" value="1"/>
</dbReference>
<evidence type="ECO:0000256" key="1">
    <source>
        <dbReference type="ARBA" id="ARBA00023002"/>
    </source>
</evidence>
<sequence length="380" mass="39704">MKRRIETDVAIVGGGIVGASAALALRRKGVRVVLLERDLCGSRSSGVNYGGVRRQGRALVQLPLSLRAHGIWARLPELIGIDGEYIRSGHFKIARSEADMASLERYRDASRDFDLGIELLSGERLKALCPWLGGKAVGGSLCPEDGQANPRLVSPAFARAAQRAGAEIFERSPVDSVSHDGSGFTLQSGDRLEVHSAQLINCAGAWAGALATQFGEPVPMTSGHPAMAVTSPMPHFMDWSLGVEGGGVYGRQVARGNLVLGGGRGLALDADRARSSRDAIAALTTQAIALLPGLRHAQIIRTWSGTEGYLPDRQPVLGASRTTPGLLHGFGFAGAGFQVGPAAGEVLAELAHEGASSTPIEAFSIGRFSAASPVSSSSKD</sequence>
<dbReference type="AlphaFoldDB" id="A0A857JBR6"/>
<name>A0A857JBR6_9BURK</name>
<dbReference type="PANTHER" id="PTHR13847:SF287">
    <property type="entry name" value="FAD-DEPENDENT OXIDOREDUCTASE DOMAIN-CONTAINING PROTEIN 1"/>
    <property type="match status" value="1"/>
</dbReference>
<accession>A0A857JBR6</accession>
<evidence type="ECO:0000313" key="4">
    <source>
        <dbReference type="Proteomes" id="UP000464787"/>
    </source>
</evidence>
<dbReference type="Pfam" id="PF01266">
    <property type="entry name" value="DAO"/>
    <property type="match status" value="1"/>
</dbReference>
<reference evidence="3 4" key="1">
    <citation type="submission" date="2020-01" db="EMBL/GenBank/DDBJ databases">
        <title>Genome sequencing of strain KACC 21265.</title>
        <authorList>
            <person name="Heo J."/>
            <person name="Kim S.-J."/>
            <person name="Kim J.-S."/>
            <person name="Hong S.-B."/>
            <person name="Kwon S.-W."/>
        </authorList>
    </citation>
    <scope>NUCLEOTIDE SEQUENCE [LARGE SCALE GENOMIC DNA]</scope>
    <source>
        <strain evidence="3 4">KACC 21265</strain>
    </source>
</reference>
<dbReference type="InterPro" id="IPR036188">
    <property type="entry name" value="FAD/NAD-bd_sf"/>
</dbReference>
<protein>
    <submittedName>
        <fullName evidence="3">FAD-dependent oxidoreductase</fullName>
    </submittedName>
</protein>
<dbReference type="PANTHER" id="PTHR13847">
    <property type="entry name" value="SARCOSINE DEHYDROGENASE-RELATED"/>
    <property type="match status" value="1"/>
</dbReference>
<dbReference type="RefSeq" id="WP_160554432.1">
    <property type="nucleotide sequence ID" value="NZ_CP047650.1"/>
</dbReference>
<proteinExistence type="predicted"/>
<dbReference type="GO" id="GO:0005737">
    <property type="term" value="C:cytoplasm"/>
    <property type="evidence" value="ECO:0007669"/>
    <property type="project" value="TreeGrafter"/>
</dbReference>
<dbReference type="InterPro" id="IPR006076">
    <property type="entry name" value="FAD-dep_OxRdtase"/>
</dbReference>
<dbReference type="Gene3D" id="3.50.50.60">
    <property type="entry name" value="FAD/NAD(P)-binding domain"/>
    <property type="match status" value="1"/>
</dbReference>
<dbReference type="KEGG" id="xyk:GT347_23140"/>
<dbReference type="GO" id="GO:0016491">
    <property type="term" value="F:oxidoreductase activity"/>
    <property type="evidence" value="ECO:0007669"/>
    <property type="project" value="UniProtKB-KW"/>
</dbReference>
<feature type="domain" description="FAD dependent oxidoreductase" evidence="2">
    <location>
        <begin position="8"/>
        <end position="350"/>
    </location>
</feature>
<dbReference type="SUPFAM" id="SSF54373">
    <property type="entry name" value="FAD-linked reductases, C-terminal domain"/>
    <property type="match status" value="1"/>
</dbReference>
<dbReference type="Proteomes" id="UP000464787">
    <property type="component" value="Chromosome"/>
</dbReference>
<dbReference type="Gene3D" id="3.30.9.10">
    <property type="entry name" value="D-Amino Acid Oxidase, subunit A, domain 2"/>
    <property type="match status" value="1"/>
</dbReference>
<dbReference type="EMBL" id="CP047650">
    <property type="protein sequence ID" value="QHJ00622.1"/>
    <property type="molecule type" value="Genomic_DNA"/>
</dbReference>
<evidence type="ECO:0000259" key="2">
    <source>
        <dbReference type="Pfam" id="PF01266"/>
    </source>
</evidence>
<organism evidence="3 4">
    <name type="scientific">Xylophilus rhododendri</name>
    <dbReference type="NCBI Taxonomy" id="2697032"/>
    <lineage>
        <taxon>Bacteria</taxon>
        <taxon>Pseudomonadati</taxon>
        <taxon>Pseudomonadota</taxon>
        <taxon>Betaproteobacteria</taxon>
        <taxon>Burkholderiales</taxon>
        <taxon>Xylophilus</taxon>
    </lineage>
</organism>